<accession>A0ACB7S6X0</accession>
<organism evidence="1 2">
    <name type="scientific">Hyalomma asiaticum</name>
    <name type="common">Tick</name>
    <dbReference type="NCBI Taxonomy" id="266040"/>
    <lineage>
        <taxon>Eukaryota</taxon>
        <taxon>Metazoa</taxon>
        <taxon>Ecdysozoa</taxon>
        <taxon>Arthropoda</taxon>
        <taxon>Chelicerata</taxon>
        <taxon>Arachnida</taxon>
        <taxon>Acari</taxon>
        <taxon>Parasitiformes</taxon>
        <taxon>Ixodida</taxon>
        <taxon>Ixodoidea</taxon>
        <taxon>Ixodidae</taxon>
        <taxon>Hyalomminae</taxon>
        <taxon>Hyalomma</taxon>
    </lineage>
</organism>
<comment type="caution">
    <text evidence="1">The sequence shown here is derived from an EMBL/GenBank/DDBJ whole genome shotgun (WGS) entry which is preliminary data.</text>
</comment>
<dbReference type="Proteomes" id="UP000821845">
    <property type="component" value="Chromosome 5"/>
</dbReference>
<dbReference type="EMBL" id="CM023485">
    <property type="protein sequence ID" value="KAH6929801.1"/>
    <property type="molecule type" value="Genomic_DNA"/>
</dbReference>
<reference evidence="1" key="1">
    <citation type="submission" date="2020-05" db="EMBL/GenBank/DDBJ databases">
        <title>Large-scale comparative analyses of tick genomes elucidate their genetic diversity and vector capacities.</title>
        <authorList>
            <person name="Jia N."/>
            <person name="Wang J."/>
            <person name="Shi W."/>
            <person name="Du L."/>
            <person name="Sun Y."/>
            <person name="Zhan W."/>
            <person name="Jiang J."/>
            <person name="Wang Q."/>
            <person name="Zhang B."/>
            <person name="Ji P."/>
            <person name="Sakyi L.B."/>
            <person name="Cui X."/>
            <person name="Yuan T."/>
            <person name="Jiang B."/>
            <person name="Yang W."/>
            <person name="Lam T.T.-Y."/>
            <person name="Chang Q."/>
            <person name="Ding S."/>
            <person name="Wang X."/>
            <person name="Zhu J."/>
            <person name="Ruan X."/>
            <person name="Zhao L."/>
            <person name="Wei J."/>
            <person name="Que T."/>
            <person name="Du C."/>
            <person name="Cheng J."/>
            <person name="Dai P."/>
            <person name="Han X."/>
            <person name="Huang E."/>
            <person name="Gao Y."/>
            <person name="Liu J."/>
            <person name="Shao H."/>
            <person name="Ye R."/>
            <person name="Li L."/>
            <person name="Wei W."/>
            <person name="Wang X."/>
            <person name="Wang C."/>
            <person name="Yang T."/>
            <person name="Huo Q."/>
            <person name="Li W."/>
            <person name="Guo W."/>
            <person name="Chen H."/>
            <person name="Zhou L."/>
            <person name="Ni X."/>
            <person name="Tian J."/>
            <person name="Zhou Y."/>
            <person name="Sheng Y."/>
            <person name="Liu T."/>
            <person name="Pan Y."/>
            <person name="Xia L."/>
            <person name="Li J."/>
            <person name="Zhao F."/>
            <person name="Cao W."/>
        </authorList>
    </citation>
    <scope>NUCLEOTIDE SEQUENCE</scope>
    <source>
        <strain evidence="1">Hyas-2018</strain>
    </source>
</reference>
<gene>
    <name evidence="1" type="ORF">HPB50_005888</name>
</gene>
<evidence type="ECO:0000313" key="1">
    <source>
        <dbReference type="EMBL" id="KAH6929801.1"/>
    </source>
</evidence>
<sequence length="102" mass="11294">MGDEDRDHWKRQATLVLPVLPFVWPPGPRPASPGLSAAQRFGRAMASPVPRMPHRHRAGRRPHIARPVDGVCRTWPLSLLSLRSASCLAWVPGPPPLTEADR</sequence>
<evidence type="ECO:0000313" key="2">
    <source>
        <dbReference type="Proteomes" id="UP000821845"/>
    </source>
</evidence>
<keyword evidence="2" id="KW-1185">Reference proteome</keyword>
<protein>
    <submittedName>
        <fullName evidence="1">Uncharacterized protein</fullName>
    </submittedName>
</protein>
<proteinExistence type="predicted"/>
<name>A0ACB7S6X0_HYAAI</name>